<evidence type="ECO:0000313" key="2">
    <source>
        <dbReference type="Proteomes" id="UP001157502"/>
    </source>
</evidence>
<keyword evidence="2" id="KW-1185">Reference proteome</keyword>
<name>A0ACC2GQH8_DALPE</name>
<gene>
    <name evidence="1" type="ORF">DPEC_G00123710</name>
</gene>
<sequence length="98" mass="10827">MERGLSSWAIVAIVCNSVVGFLTLILFVILYRACKVPSRQEGAPVLLVAQEHRSLRFLTFLPISCQSQLQFSLPGCLPAWFADTPGTGLFQTKIVLFV</sequence>
<reference evidence="1" key="1">
    <citation type="submission" date="2021-05" db="EMBL/GenBank/DDBJ databases">
        <authorList>
            <person name="Pan Q."/>
            <person name="Jouanno E."/>
            <person name="Zahm M."/>
            <person name="Klopp C."/>
            <person name="Cabau C."/>
            <person name="Louis A."/>
            <person name="Berthelot C."/>
            <person name="Parey E."/>
            <person name="Roest Crollius H."/>
            <person name="Montfort J."/>
            <person name="Robinson-Rechavi M."/>
            <person name="Bouchez O."/>
            <person name="Lampietro C."/>
            <person name="Lopez Roques C."/>
            <person name="Donnadieu C."/>
            <person name="Postlethwait J."/>
            <person name="Bobe J."/>
            <person name="Dillon D."/>
            <person name="Chandos A."/>
            <person name="von Hippel F."/>
            <person name="Guiguen Y."/>
        </authorList>
    </citation>
    <scope>NUCLEOTIDE SEQUENCE</scope>
    <source>
        <strain evidence="1">YG-Jan2019</strain>
    </source>
</reference>
<dbReference type="Proteomes" id="UP001157502">
    <property type="component" value="Chromosome 10"/>
</dbReference>
<organism evidence="1 2">
    <name type="scientific">Dallia pectoralis</name>
    <name type="common">Alaska blackfish</name>
    <dbReference type="NCBI Taxonomy" id="75939"/>
    <lineage>
        <taxon>Eukaryota</taxon>
        <taxon>Metazoa</taxon>
        <taxon>Chordata</taxon>
        <taxon>Craniata</taxon>
        <taxon>Vertebrata</taxon>
        <taxon>Euteleostomi</taxon>
        <taxon>Actinopterygii</taxon>
        <taxon>Neopterygii</taxon>
        <taxon>Teleostei</taxon>
        <taxon>Protacanthopterygii</taxon>
        <taxon>Esociformes</taxon>
        <taxon>Umbridae</taxon>
        <taxon>Dallia</taxon>
    </lineage>
</organism>
<protein>
    <submittedName>
        <fullName evidence="1">Uncharacterized protein</fullName>
    </submittedName>
</protein>
<comment type="caution">
    <text evidence="1">The sequence shown here is derived from an EMBL/GenBank/DDBJ whole genome shotgun (WGS) entry which is preliminary data.</text>
</comment>
<evidence type="ECO:0000313" key="1">
    <source>
        <dbReference type="EMBL" id="KAJ8005999.1"/>
    </source>
</evidence>
<accession>A0ACC2GQH8</accession>
<proteinExistence type="predicted"/>
<dbReference type="EMBL" id="CM055737">
    <property type="protein sequence ID" value="KAJ8005999.1"/>
    <property type="molecule type" value="Genomic_DNA"/>
</dbReference>